<protein>
    <recommendedName>
        <fullName evidence="3">Endonuclease/exonuclease/phosphatase domain-containing protein</fullName>
    </recommendedName>
</protein>
<dbReference type="SUPFAM" id="SSF56219">
    <property type="entry name" value="DNase I-like"/>
    <property type="match status" value="1"/>
</dbReference>
<dbReference type="InterPro" id="IPR036691">
    <property type="entry name" value="Endo/exonu/phosph_ase_sf"/>
</dbReference>
<dbReference type="Gene3D" id="3.60.10.10">
    <property type="entry name" value="Endonuclease/exonuclease/phosphatase"/>
    <property type="match status" value="1"/>
</dbReference>
<dbReference type="EMBL" id="CAJNRD030001120">
    <property type="protein sequence ID" value="CAG5093126.1"/>
    <property type="molecule type" value="Genomic_DNA"/>
</dbReference>
<dbReference type="AlphaFoldDB" id="A0A8J2HCC6"/>
<sequence length="328" mass="38845">MVEKLTAEGNKEIGSVSVGARRRVEEDRITEIEEWKESKEKMERKNNIVIFGWNGKDRIEKKEIADFFQEEIGLENMEESIEEIRQTGTNRKMVWVKMKKLEDKKKIMERKAMLKGKKVFIENNRTKKEREEQKELKKRVWIARNQGAKNVKVGFGRLWVEGVMYRWDGFEVIGLCETWVEEKGWEVTKNRLPSEWSWDYIPAERVERRESARGGIILGVRKEIAGQLVEKRKGMIKREVRVGKKMWDVYSIYNDREGREMLEELDELDEWVKEGEEEREIIIGGDWNARIGEMASVEELNGGEKRWSEDPIVNSEGRMLMDLIDRRG</sequence>
<proteinExistence type="predicted"/>
<accession>A0A8J2HCC6</accession>
<organism evidence="1 2">
    <name type="scientific">Cotesia congregata</name>
    <name type="common">Parasitoid wasp</name>
    <name type="synonym">Apanteles congregatus</name>
    <dbReference type="NCBI Taxonomy" id="51543"/>
    <lineage>
        <taxon>Eukaryota</taxon>
        <taxon>Metazoa</taxon>
        <taxon>Ecdysozoa</taxon>
        <taxon>Arthropoda</taxon>
        <taxon>Hexapoda</taxon>
        <taxon>Insecta</taxon>
        <taxon>Pterygota</taxon>
        <taxon>Neoptera</taxon>
        <taxon>Endopterygota</taxon>
        <taxon>Hymenoptera</taxon>
        <taxon>Apocrita</taxon>
        <taxon>Ichneumonoidea</taxon>
        <taxon>Braconidae</taxon>
        <taxon>Microgastrinae</taxon>
        <taxon>Cotesia</taxon>
    </lineage>
</organism>
<dbReference type="Proteomes" id="UP000786811">
    <property type="component" value="Unassembled WGS sequence"/>
</dbReference>
<name>A0A8J2HCC6_COTCN</name>
<evidence type="ECO:0000313" key="2">
    <source>
        <dbReference type="Proteomes" id="UP000786811"/>
    </source>
</evidence>
<keyword evidence="2" id="KW-1185">Reference proteome</keyword>
<comment type="caution">
    <text evidence="1">The sequence shown here is derived from an EMBL/GenBank/DDBJ whole genome shotgun (WGS) entry which is preliminary data.</text>
</comment>
<dbReference type="OrthoDB" id="7714212at2759"/>
<gene>
    <name evidence="1" type="ORF">HICCMSTLAB_LOCUS6602</name>
</gene>
<reference evidence="1" key="1">
    <citation type="submission" date="2021-04" db="EMBL/GenBank/DDBJ databases">
        <authorList>
            <person name="Chebbi M.A.C M."/>
        </authorList>
    </citation>
    <scope>NUCLEOTIDE SEQUENCE</scope>
</reference>
<evidence type="ECO:0000313" key="1">
    <source>
        <dbReference type="EMBL" id="CAG5093126.1"/>
    </source>
</evidence>
<evidence type="ECO:0008006" key="3">
    <source>
        <dbReference type="Google" id="ProtNLM"/>
    </source>
</evidence>